<dbReference type="PANTHER" id="PTHR10804">
    <property type="entry name" value="PROTEASE FAMILY M24 METHIONYL AMINOPEPTIDASE, AMINOPEPTIDASE P"/>
    <property type="match status" value="1"/>
</dbReference>
<name>A0A9W8EDV4_9FUNG</name>
<gene>
    <name evidence="4" type="ORF">H4R26_004599</name>
</gene>
<evidence type="ECO:0000256" key="1">
    <source>
        <dbReference type="ARBA" id="ARBA00007319"/>
    </source>
</evidence>
<dbReference type="InterPro" id="IPR000994">
    <property type="entry name" value="Pept_M24"/>
</dbReference>
<feature type="domain" description="Peptidase M24" evidence="3">
    <location>
        <begin position="9"/>
        <end position="158"/>
    </location>
</feature>
<dbReference type="Gene3D" id="3.90.230.10">
    <property type="entry name" value="Creatinase/methionine aminopeptidase superfamily"/>
    <property type="match status" value="1"/>
</dbReference>
<dbReference type="AlphaFoldDB" id="A0A9W8EDV4"/>
<dbReference type="EMBL" id="JANBQF010000526">
    <property type="protein sequence ID" value="KAJ2000478.1"/>
    <property type="molecule type" value="Genomic_DNA"/>
</dbReference>
<comment type="caution">
    <text evidence="4">The sequence shown here is derived from an EMBL/GenBank/DDBJ whole genome shotgun (WGS) entry which is preliminary data.</text>
</comment>
<dbReference type="Pfam" id="PF00557">
    <property type="entry name" value="Peptidase_M24"/>
    <property type="match status" value="1"/>
</dbReference>
<evidence type="ECO:0000259" key="3">
    <source>
        <dbReference type="Pfam" id="PF00557"/>
    </source>
</evidence>
<feature type="compositionally biased region" description="Polar residues" evidence="2">
    <location>
        <begin position="381"/>
        <end position="390"/>
    </location>
</feature>
<dbReference type="SUPFAM" id="SSF46785">
    <property type="entry name" value="Winged helix' DNA-binding domain"/>
    <property type="match status" value="1"/>
</dbReference>
<dbReference type="FunFam" id="1.10.10.10:FF:000029">
    <property type="entry name" value="Proliferation-associated 2G4, a"/>
    <property type="match status" value="1"/>
</dbReference>
<evidence type="ECO:0000256" key="2">
    <source>
        <dbReference type="SAM" id="MobiDB-lite"/>
    </source>
</evidence>
<dbReference type="InterPro" id="IPR047113">
    <property type="entry name" value="PA2G4/ARX1"/>
</dbReference>
<reference evidence="4" key="1">
    <citation type="submission" date="2022-07" db="EMBL/GenBank/DDBJ databases">
        <title>Phylogenomic reconstructions and comparative analyses of Kickxellomycotina fungi.</title>
        <authorList>
            <person name="Reynolds N.K."/>
            <person name="Stajich J.E."/>
            <person name="Barry K."/>
            <person name="Grigoriev I.V."/>
            <person name="Crous P."/>
            <person name="Smith M.E."/>
        </authorList>
    </citation>
    <scope>NUCLEOTIDE SEQUENCE</scope>
    <source>
        <strain evidence="4">IMI 214461</strain>
    </source>
</reference>
<dbReference type="Proteomes" id="UP001150907">
    <property type="component" value="Unassembled WGS sequence"/>
</dbReference>
<keyword evidence="5" id="KW-1185">Reference proteome</keyword>
<dbReference type="InterPro" id="IPR036390">
    <property type="entry name" value="WH_DNA-bd_sf"/>
</dbReference>
<dbReference type="OrthoDB" id="5876363at2759"/>
<organism evidence="4 5">
    <name type="scientific">Coemansia thaxteri</name>
    <dbReference type="NCBI Taxonomy" id="2663907"/>
    <lineage>
        <taxon>Eukaryota</taxon>
        <taxon>Fungi</taxon>
        <taxon>Fungi incertae sedis</taxon>
        <taxon>Zoopagomycota</taxon>
        <taxon>Kickxellomycotina</taxon>
        <taxon>Kickxellomycetes</taxon>
        <taxon>Kickxellales</taxon>
        <taxon>Kickxellaceae</taxon>
        <taxon>Coemansia</taxon>
    </lineage>
</organism>
<dbReference type="InterPro" id="IPR036388">
    <property type="entry name" value="WH-like_DNA-bd_sf"/>
</dbReference>
<dbReference type="PANTHER" id="PTHR10804:SF11">
    <property type="entry name" value="PROLIFERATION-ASSOCIATED PROTEIN 2G4"/>
    <property type="match status" value="1"/>
</dbReference>
<evidence type="ECO:0000313" key="4">
    <source>
        <dbReference type="EMBL" id="KAJ2000478.1"/>
    </source>
</evidence>
<protein>
    <recommendedName>
        <fullName evidence="3">Peptidase M24 domain-containing protein</fullName>
    </recommendedName>
</protein>
<dbReference type="InterPro" id="IPR036005">
    <property type="entry name" value="Creatinase/aminopeptidase-like"/>
</dbReference>
<comment type="similarity">
    <text evidence="1">Belongs to the peptidase M24 family.</text>
</comment>
<feature type="region of interest" description="Disordered" evidence="2">
    <location>
        <begin position="367"/>
        <end position="390"/>
    </location>
</feature>
<evidence type="ECO:0000313" key="5">
    <source>
        <dbReference type="Proteomes" id="UP001150907"/>
    </source>
</evidence>
<proteinExistence type="inferred from homology"/>
<accession>A0A9W8EDV4</accession>
<dbReference type="Gene3D" id="1.10.10.10">
    <property type="entry name" value="Winged helix-like DNA-binding domain superfamily/Winged helix DNA-binding domain"/>
    <property type="match status" value="1"/>
</dbReference>
<dbReference type="SUPFAM" id="SSF55920">
    <property type="entry name" value="Creatinase/aminopeptidase"/>
    <property type="match status" value="1"/>
</dbReference>
<sequence>MDPEINPKYQSSAAIAEQVLKHVLSSVVPGMSIAALCSYANSLVAAYSKSVYRKEEGIERGASLPATVSVNNIIQNCSPSSAEDCLLREGDVVKVEVGVHIDGYIASAAHTTIASNNPALTITDRRADAISAAYYASEVAVRMIRPGQTARNLIKAMGLVATGFNCAVAEDTFTCQIDRFVMSGANTFANRFNPDILAPELTFETGEIYTIDCTLSTGDGIARASTYDPAIYQRDVNHQYSLKLRTSRSLFSEVCKRYSVFPFLMRDVVTGNQAFKAGVNECVRSQLLVPFAVTIDKRHGSTFVAQFKLTVMCHYSGPIRLTPALPMPNVQSATTIPEASEIGQILALDCGKAPLPDLPRLKTQIQAPVPTQPGANGCSGGQPSAMDTDN</sequence>